<dbReference type="PROSITE" id="PS01231">
    <property type="entry name" value="TRMA_2"/>
    <property type="match status" value="1"/>
</dbReference>
<feature type="binding site" evidence="4">
    <location>
        <position position="345"/>
    </location>
    <ligand>
        <name>S-adenosyl-L-methionine</name>
        <dbReference type="ChEBI" id="CHEBI:59789"/>
    </ligand>
</feature>
<dbReference type="SUPFAM" id="SSF50249">
    <property type="entry name" value="Nucleic acid-binding proteins"/>
    <property type="match status" value="1"/>
</dbReference>
<keyword evidence="8" id="KW-1185">Reference proteome</keyword>
<dbReference type="InterPro" id="IPR002792">
    <property type="entry name" value="TRAM_dom"/>
</dbReference>
<feature type="active site" evidence="5">
    <location>
        <position position="420"/>
    </location>
</feature>
<organism evidence="7 8">
    <name type="scientific">Clostridium drakei</name>
    <dbReference type="NCBI Taxonomy" id="332101"/>
    <lineage>
        <taxon>Bacteria</taxon>
        <taxon>Bacillati</taxon>
        <taxon>Bacillota</taxon>
        <taxon>Clostridia</taxon>
        <taxon>Eubacteriales</taxon>
        <taxon>Clostridiaceae</taxon>
        <taxon>Clostridium</taxon>
    </lineage>
</organism>
<dbReference type="PROSITE" id="PS51687">
    <property type="entry name" value="SAM_MT_RNA_M5U"/>
    <property type="match status" value="1"/>
</dbReference>
<dbReference type="AlphaFoldDB" id="A0A2U8DWQ9"/>
<dbReference type="FunFam" id="2.40.50.140:FF:000097">
    <property type="entry name" value="23S rRNA (uracil(1939)-C(5))-methyltransferase RlmD"/>
    <property type="match status" value="1"/>
</dbReference>
<dbReference type="InterPro" id="IPR012340">
    <property type="entry name" value="NA-bd_OB-fold"/>
</dbReference>
<dbReference type="KEGG" id="cdrk:B9W14_22910"/>
<dbReference type="Pfam" id="PF05958">
    <property type="entry name" value="tRNA_U5-meth_tr"/>
    <property type="match status" value="1"/>
</dbReference>
<evidence type="ECO:0000256" key="5">
    <source>
        <dbReference type="PROSITE-ProRule" id="PRU10015"/>
    </source>
</evidence>
<name>A0A2U8DWQ9_9CLOT</name>
<feature type="binding site" evidence="4">
    <location>
        <position position="393"/>
    </location>
    <ligand>
        <name>S-adenosyl-L-methionine</name>
        <dbReference type="ChEBI" id="CHEBI:59789"/>
    </ligand>
</feature>
<dbReference type="InterPro" id="IPR030390">
    <property type="entry name" value="MeTrfase_TrmA_AS"/>
</dbReference>
<dbReference type="PROSITE" id="PS50926">
    <property type="entry name" value="TRAM"/>
    <property type="match status" value="1"/>
</dbReference>
<dbReference type="Proteomes" id="UP000244910">
    <property type="component" value="Chromosome"/>
</dbReference>
<gene>
    <name evidence="7" type="ORF">B9W14_22910</name>
</gene>
<evidence type="ECO:0000256" key="4">
    <source>
        <dbReference type="PROSITE-ProRule" id="PRU01024"/>
    </source>
</evidence>
<dbReference type="FunFam" id="2.40.50.1070:FF:000003">
    <property type="entry name" value="23S rRNA (Uracil-5-)-methyltransferase RumA"/>
    <property type="match status" value="1"/>
</dbReference>
<dbReference type="PANTHER" id="PTHR11061">
    <property type="entry name" value="RNA M5U METHYLTRANSFERASE"/>
    <property type="match status" value="1"/>
</dbReference>
<evidence type="ECO:0000256" key="3">
    <source>
        <dbReference type="ARBA" id="ARBA00022691"/>
    </source>
</evidence>
<dbReference type="GO" id="GO:0070475">
    <property type="term" value="P:rRNA base methylation"/>
    <property type="evidence" value="ECO:0007669"/>
    <property type="project" value="TreeGrafter"/>
</dbReference>
<evidence type="ECO:0000313" key="8">
    <source>
        <dbReference type="Proteomes" id="UP000244910"/>
    </source>
</evidence>
<dbReference type="PANTHER" id="PTHR11061:SF30">
    <property type="entry name" value="TRNA (URACIL(54)-C(5))-METHYLTRANSFERASE"/>
    <property type="match status" value="1"/>
</dbReference>
<dbReference type="PROSITE" id="PS01230">
    <property type="entry name" value="TRMA_1"/>
    <property type="match status" value="1"/>
</dbReference>
<feature type="domain" description="TRAM" evidence="6">
    <location>
        <begin position="11"/>
        <end position="69"/>
    </location>
</feature>
<accession>A0A2U8DWQ9</accession>
<dbReference type="Gene3D" id="3.40.50.150">
    <property type="entry name" value="Vaccinia Virus protein VP39"/>
    <property type="match status" value="1"/>
</dbReference>
<evidence type="ECO:0000313" key="7">
    <source>
        <dbReference type="EMBL" id="AWI07203.1"/>
    </source>
</evidence>
<dbReference type="CDD" id="cd02440">
    <property type="entry name" value="AdoMet_MTases"/>
    <property type="match status" value="1"/>
</dbReference>
<keyword evidence="1 4" id="KW-0489">Methyltransferase</keyword>
<keyword evidence="3 4" id="KW-0949">S-adenosyl-L-methionine</keyword>
<dbReference type="InterPro" id="IPR029063">
    <property type="entry name" value="SAM-dependent_MTases_sf"/>
</dbReference>
<dbReference type="InterPro" id="IPR010280">
    <property type="entry name" value="U5_MeTrfase_fam"/>
</dbReference>
<comment type="similarity">
    <text evidence="4">Belongs to the class I-like SAM-binding methyltransferase superfamily. RNA M5U methyltransferase family.</text>
</comment>
<evidence type="ECO:0000256" key="1">
    <source>
        <dbReference type="ARBA" id="ARBA00022603"/>
    </source>
</evidence>
<proteinExistence type="inferred from homology"/>
<reference evidence="8" key="1">
    <citation type="submission" date="2017-04" db="EMBL/GenBank/DDBJ databases">
        <authorList>
            <person name="Song Y."/>
            <person name="Cho B.-K."/>
        </authorList>
    </citation>
    <scope>NUCLEOTIDE SEQUENCE [LARGE SCALE GENOMIC DNA]</scope>
    <source>
        <strain evidence="8">SL1</strain>
    </source>
</reference>
<evidence type="ECO:0000256" key="2">
    <source>
        <dbReference type="ARBA" id="ARBA00022679"/>
    </source>
</evidence>
<dbReference type="Gene3D" id="2.40.50.140">
    <property type="entry name" value="Nucleic acid-binding proteins"/>
    <property type="match status" value="1"/>
</dbReference>
<feature type="binding site" evidence="4">
    <location>
        <position position="295"/>
    </location>
    <ligand>
        <name>S-adenosyl-L-methionine</name>
        <dbReference type="ChEBI" id="CHEBI:59789"/>
    </ligand>
</feature>
<feature type="active site" description="Nucleophile" evidence="4">
    <location>
        <position position="420"/>
    </location>
</feature>
<protein>
    <submittedName>
        <fullName evidence="7">23S rRNA (Uracil-5-)-methyltransferase RumA</fullName>
    </submittedName>
</protein>
<dbReference type="SUPFAM" id="SSF53335">
    <property type="entry name" value="S-adenosyl-L-methionine-dependent methyltransferases"/>
    <property type="match status" value="1"/>
</dbReference>
<evidence type="ECO:0000259" key="6">
    <source>
        <dbReference type="PROSITE" id="PS50926"/>
    </source>
</evidence>
<dbReference type="Pfam" id="PF01938">
    <property type="entry name" value="TRAM"/>
    <property type="match status" value="1"/>
</dbReference>
<dbReference type="GO" id="GO:0070041">
    <property type="term" value="F:rRNA (uridine-C5-)-methyltransferase activity"/>
    <property type="evidence" value="ECO:0007669"/>
    <property type="project" value="TreeGrafter"/>
</dbReference>
<feature type="binding site" evidence="4">
    <location>
        <position position="324"/>
    </location>
    <ligand>
        <name>S-adenosyl-L-methionine</name>
        <dbReference type="ChEBI" id="CHEBI:59789"/>
    </ligand>
</feature>
<dbReference type="InterPro" id="IPR030391">
    <property type="entry name" value="MeTrfase_TrmA_CS"/>
</dbReference>
<dbReference type="NCBIfam" id="TIGR00479">
    <property type="entry name" value="rumA"/>
    <property type="match status" value="1"/>
</dbReference>
<keyword evidence="2 4" id="KW-0808">Transferase</keyword>
<sequence>MVGEIMNKNISINKNEEYDMNITGMGYEGEGVGKINDFTVFVPGALLNEKVKVKIVKVNKNFAFAKLIDVMEASEYRTEPACNIYKRCGGCQLQHYSYRAQLDFKKQRVKDCIERIGKLKTSEVILNDTIGMDDPYRYRNKVQLPVGEKNGEVNIGFYAQRTHEIINMDICNIQHEAADKVLKLIKSWMKKYKIEAYNEQLHSGSIRHIMVRKAFKTNEVMVVVVTRSNELPHKEELIEMLIESKENIVSIIQNVNSKKTNVILGIECITLWGKDNISDYIGDFKFNISPLSFFQVNPVQTEVLYNNALEYASLTGNETVFDAYCGTGTISLFLSQKAKKVYGIEIVPQAIENAKINAKQNNIDNAEFIVGESEKVIPELIKNGVKADVVVVDPPRRGCEKSLLEAIAQMSPERIVYVSCDPGTLARDLSILDELGYKATEIQPVDMFPQTAHVETVVLMSRVKD</sequence>
<dbReference type="Gene3D" id="2.40.50.1070">
    <property type="match status" value="1"/>
</dbReference>
<dbReference type="EMBL" id="CP020953">
    <property type="protein sequence ID" value="AWI07203.1"/>
    <property type="molecule type" value="Genomic_DNA"/>
</dbReference>
<dbReference type="FunFam" id="3.40.50.150:FF:000009">
    <property type="entry name" value="23S rRNA (Uracil(1939)-C(5))-methyltransferase RlmD"/>
    <property type="match status" value="1"/>
</dbReference>
<dbReference type="OrthoDB" id="9804590at2"/>